<dbReference type="WBParaSite" id="MhA1_Contig25.frz3.gene23">
    <property type="protein sequence ID" value="MhA1_Contig25.frz3.gene23"/>
    <property type="gene ID" value="MhA1_Contig25.frz3.gene23"/>
</dbReference>
<accession>A0A1I8BHW3</accession>
<evidence type="ECO:0000313" key="3">
    <source>
        <dbReference type="WBParaSite" id="MhA1_Contig25.frz3.gene23"/>
    </source>
</evidence>
<feature type="chain" id="PRO_5009315827" evidence="1">
    <location>
        <begin position="18"/>
        <end position="154"/>
    </location>
</feature>
<dbReference type="Proteomes" id="UP000095281">
    <property type="component" value="Unplaced"/>
</dbReference>
<proteinExistence type="predicted"/>
<evidence type="ECO:0000313" key="2">
    <source>
        <dbReference type="Proteomes" id="UP000095281"/>
    </source>
</evidence>
<feature type="signal peptide" evidence="1">
    <location>
        <begin position="1"/>
        <end position="17"/>
    </location>
</feature>
<dbReference type="AlphaFoldDB" id="A0A1I8BHW3"/>
<sequence length="154" mass="16613">MCQNILILILFSLEIQSFSTVNNNNDAQSFNEKSENTGAINVETSFSITNNSSNFPEIEINKSRIKRQFFGNTFGGIGGCCPFGGMGPINMPICCSPIILAPCCMPVAPLLPPVLPPPMPMLPPQMPILPPTMPFLPMRSSCCACCMPAVRKSA</sequence>
<keyword evidence="2" id="KW-1185">Reference proteome</keyword>
<reference evidence="3" key="1">
    <citation type="submission" date="2016-11" db="UniProtKB">
        <authorList>
            <consortium name="WormBaseParasite"/>
        </authorList>
    </citation>
    <scope>IDENTIFICATION</scope>
</reference>
<organism evidence="2 3">
    <name type="scientific">Meloidogyne hapla</name>
    <name type="common">Root-knot nematode worm</name>
    <dbReference type="NCBI Taxonomy" id="6305"/>
    <lineage>
        <taxon>Eukaryota</taxon>
        <taxon>Metazoa</taxon>
        <taxon>Ecdysozoa</taxon>
        <taxon>Nematoda</taxon>
        <taxon>Chromadorea</taxon>
        <taxon>Rhabditida</taxon>
        <taxon>Tylenchina</taxon>
        <taxon>Tylenchomorpha</taxon>
        <taxon>Tylenchoidea</taxon>
        <taxon>Meloidogynidae</taxon>
        <taxon>Meloidogyninae</taxon>
        <taxon>Meloidogyne</taxon>
    </lineage>
</organism>
<evidence type="ECO:0000256" key="1">
    <source>
        <dbReference type="SAM" id="SignalP"/>
    </source>
</evidence>
<name>A0A1I8BHW3_MELHA</name>
<keyword evidence="1" id="KW-0732">Signal</keyword>
<protein>
    <submittedName>
        <fullName evidence="3">Uncharacterized protein</fullName>
    </submittedName>
</protein>